<evidence type="ECO:0000313" key="9">
    <source>
        <dbReference type="Proteomes" id="UP000002282"/>
    </source>
</evidence>
<dbReference type="Proteomes" id="UP000002282">
    <property type="component" value="Chromosome 2L"/>
</dbReference>
<dbReference type="FunFam" id="2.40.10.10:FF:000038">
    <property type="entry name" value="Serine protease"/>
    <property type="match status" value="1"/>
</dbReference>
<dbReference type="InterPro" id="IPR051487">
    <property type="entry name" value="Ser/Thr_Proteases_Immune/Dev"/>
</dbReference>
<dbReference type="InterPro" id="IPR009003">
    <property type="entry name" value="Peptidase_S1_PA"/>
</dbReference>
<dbReference type="InterPro" id="IPR001314">
    <property type="entry name" value="Peptidase_S1A"/>
</dbReference>
<keyword evidence="2" id="KW-0964">Secreted</keyword>
<dbReference type="SUPFAM" id="SSF50494">
    <property type="entry name" value="Trypsin-like serine proteases"/>
    <property type="match status" value="1"/>
</dbReference>
<dbReference type="AlphaFoldDB" id="B4NY79"/>
<dbReference type="Pfam" id="PF00089">
    <property type="entry name" value="Trypsin"/>
    <property type="match status" value="1"/>
</dbReference>
<feature type="domain" description="Peptidase S1" evidence="7">
    <location>
        <begin position="31"/>
        <end position="274"/>
    </location>
</feature>
<reference evidence="8 9" key="2">
    <citation type="journal article" date="2007" name="PLoS Biol.">
        <title>Principles of genome evolution in the Drosophila melanogaster species group.</title>
        <authorList>
            <person name="Ranz J.M."/>
            <person name="Maurin D."/>
            <person name="Chan Y.S."/>
            <person name="von Grotthuss M."/>
            <person name="Hillier L.W."/>
            <person name="Roote J."/>
            <person name="Ashburner M."/>
            <person name="Bergman C.M."/>
        </authorList>
    </citation>
    <scope>NUCLEOTIDE SEQUENCE [LARGE SCALE GENOMIC DNA]</scope>
    <source>
        <strain evidence="9">Tai18E2 / Tucson 14021-0261.01</strain>
    </source>
</reference>
<organism evidence="8 9">
    <name type="scientific">Drosophila yakuba</name>
    <name type="common">Fruit fly</name>
    <dbReference type="NCBI Taxonomy" id="7245"/>
    <lineage>
        <taxon>Eukaryota</taxon>
        <taxon>Metazoa</taxon>
        <taxon>Ecdysozoa</taxon>
        <taxon>Arthropoda</taxon>
        <taxon>Hexapoda</taxon>
        <taxon>Insecta</taxon>
        <taxon>Pterygota</taxon>
        <taxon>Neoptera</taxon>
        <taxon>Endopterygota</taxon>
        <taxon>Diptera</taxon>
        <taxon>Brachycera</taxon>
        <taxon>Muscomorpha</taxon>
        <taxon>Ephydroidea</taxon>
        <taxon>Drosophilidae</taxon>
        <taxon>Drosophila</taxon>
        <taxon>Sophophora</taxon>
    </lineage>
</organism>
<keyword evidence="3" id="KW-1015">Disulfide bond</keyword>
<dbReference type="OrthoDB" id="6261922at2759"/>
<dbReference type="SMR" id="B4NY79"/>
<comment type="similarity">
    <text evidence="4">Belongs to the peptidase S1 family. CLIP subfamily.</text>
</comment>
<dbReference type="GO" id="GO:0005576">
    <property type="term" value="C:extracellular region"/>
    <property type="evidence" value="ECO:0007669"/>
    <property type="project" value="UniProtKB-SubCell"/>
</dbReference>
<evidence type="ECO:0000256" key="1">
    <source>
        <dbReference type="ARBA" id="ARBA00004613"/>
    </source>
</evidence>
<name>B4NY79_DROYA</name>
<dbReference type="PROSITE" id="PS50240">
    <property type="entry name" value="TRYPSIN_DOM"/>
    <property type="match status" value="1"/>
</dbReference>
<dbReference type="HOGENOM" id="CLU_006842_0_3_1"/>
<dbReference type="eggNOG" id="KOG3627">
    <property type="taxonomic scope" value="Eukaryota"/>
</dbReference>
<dbReference type="MEROPS" id="S01.960"/>
<evidence type="ECO:0000256" key="2">
    <source>
        <dbReference type="ARBA" id="ARBA00022525"/>
    </source>
</evidence>
<dbReference type="KEGG" id="dya:Dyak_GE19385"/>
<dbReference type="CDD" id="cd00190">
    <property type="entry name" value="Tryp_SPc"/>
    <property type="match status" value="1"/>
</dbReference>
<evidence type="ECO:0000256" key="5">
    <source>
        <dbReference type="ARBA" id="ARBA00068096"/>
    </source>
</evidence>
<dbReference type="SMART" id="SM00020">
    <property type="entry name" value="Tryp_SPc"/>
    <property type="match status" value="1"/>
</dbReference>
<evidence type="ECO:0000313" key="8">
    <source>
        <dbReference type="EMBL" id="EDW89715.2"/>
    </source>
</evidence>
<dbReference type="PRINTS" id="PR00722">
    <property type="entry name" value="CHYMOTRYPSIN"/>
</dbReference>
<evidence type="ECO:0000256" key="6">
    <source>
        <dbReference type="ARBA" id="ARBA00076468"/>
    </source>
</evidence>
<gene>
    <name evidence="8" type="primary">Dyak\GE19385</name>
    <name evidence="8" type="synonym">dyak_GLEANR_3158</name>
    <name evidence="8" type="synonym">GE19385</name>
    <name evidence="8" type="ORF">Dyak_GE19385</name>
</gene>
<keyword evidence="9" id="KW-1185">Reference proteome</keyword>
<accession>B4NY79</accession>
<sequence>MHFKLIGQVPKFDPSRPLQCGHVNSPELTSMMKGNQYTAREAEVPWMVALLYARNHLYFAGGSLIAPDVVLTATSITEKLNEDQLVVRAGEWDLLTKQEQGKHEDVPIRKIVRHIAFNRTTGANNVALLFLKRPLDLTHHINLICLPPSNRNFIYNRCIVSGWGKKNLEDNAYMNVQKKIYVPLVDRSSCQRQLKGFLGASFHLDNSLMCAGGEIGKDSCKGDGGSPLACPLQSDPYRYEQVGIVNYGLGCGSAVPAVYTDVSKMRPWIDYQIQENAFAYQQLNAEDGEKLRSEYLRNL</sequence>
<reference evidence="8 9" key="1">
    <citation type="journal article" date="2007" name="Nature">
        <title>Evolution of genes and genomes on the Drosophila phylogeny.</title>
        <authorList>
            <consortium name="Drosophila 12 Genomes Consortium"/>
            <person name="Clark A.G."/>
            <person name="Eisen M.B."/>
            <person name="Smith D.R."/>
            <person name="Bergman C.M."/>
            <person name="Oliver B."/>
            <person name="Markow T.A."/>
            <person name="Kaufman T.C."/>
            <person name="Kellis M."/>
            <person name="Gelbart W."/>
            <person name="Iyer V.N."/>
            <person name="Pollard D.A."/>
            <person name="Sackton T.B."/>
            <person name="Larracuente A.M."/>
            <person name="Singh N.D."/>
            <person name="Abad J.P."/>
            <person name="Abt D.N."/>
            <person name="Adryan B."/>
            <person name="Aguade M."/>
            <person name="Akashi H."/>
            <person name="Anderson W.W."/>
            <person name="Aquadro C.F."/>
            <person name="Ardell D.H."/>
            <person name="Arguello R."/>
            <person name="Artieri C.G."/>
            <person name="Barbash D.A."/>
            <person name="Barker D."/>
            <person name="Barsanti P."/>
            <person name="Batterham P."/>
            <person name="Batzoglou S."/>
            <person name="Begun D."/>
            <person name="Bhutkar A."/>
            <person name="Blanco E."/>
            <person name="Bosak S.A."/>
            <person name="Bradley R.K."/>
            <person name="Brand A.D."/>
            <person name="Brent M.R."/>
            <person name="Brooks A.N."/>
            <person name="Brown R.H."/>
            <person name="Butlin R.K."/>
            <person name="Caggese C."/>
            <person name="Calvi B.R."/>
            <person name="Bernardo de Carvalho A."/>
            <person name="Caspi A."/>
            <person name="Castrezana S."/>
            <person name="Celniker S.E."/>
            <person name="Chang J.L."/>
            <person name="Chapple C."/>
            <person name="Chatterji S."/>
            <person name="Chinwalla A."/>
            <person name="Civetta A."/>
            <person name="Clifton S.W."/>
            <person name="Comeron J.M."/>
            <person name="Costello J.C."/>
            <person name="Coyne J.A."/>
            <person name="Daub J."/>
            <person name="David R.G."/>
            <person name="Delcher A.L."/>
            <person name="Delehaunty K."/>
            <person name="Do C.B."/>
            <person name="Ebling H."/>
            <person name="Edwards K."/>
            <person name="Eickbush T."/>
            <person name="Evans J.D."/>
            <person name="Filipski A."/>
            <person name="Findeiss S."/>
            <person name="Freyhult E."/>
            <person name="Fulton L."/>
            <person name="Fulton R."/>
            <person name="Garcia A.C."/>
            <person name="Gardiner A."/>
            <person name="Garfield D.A."/>
            <person name="Garvin B.E."/>
            <person name="Gibson G."/>
            <person name="Gilbert D."/>
            <person name="Gnerre S."/>
            <person name="Godfrey J."/>
            <person name="Good R."/>
            <person name="Gotea V."/>
            <person name="Gravely B."/>
            <person name="Greenberg A.J."/>
            <person name="Griffiths-Jones S."/>
            <person name="Gross S."/>
            <person name="Guigo R."/>
            <person name="Gustafson E.A."/>
            <person name="Haerty W."/>
            <person name="Hahn M.W."/>
            <person name="Halligan D.L."/>
            <person name="Halpern A.L."/>
            <person name="Halter G.M."/>
            <person name="Han M.V."/>
            <person name="Heger A."/>
            <person name="Hillier L."/>
            <person name="Hinrichs A.S."/>
            <person name="Holmes I."/>
            <person name="Hoskins R.A."/>
            <person name="Hubisz M.J."/>
            <person name="Hultmark D."/>
            <person name="Huntley M.A."/>
            <person name="Jaffe D.B."/>
            <person name="Jagadeeshan S."/>
            <person name="Jeck W.R."/>
            <person name="Johnson J."/>
            <person name="Jones C.D."/>
            <person name="Jordan W.C."/>
            <person name="Karpen G.H."/>
            <person name="Kataoka E."/>
            <person name="Keightley P.D."/>
            <person name="Kheradpour P."/>
            <person name="Kirkness E.F."/>
            <person name="Koerich L.B."/>
            <person name="Kristiansen K."/>
            <person name="Kudrna D."/>
            <person name="Kulathinal R.J."/>
            <person name="Kumar S."/>
            <person name="Kwok R."/>
            <person name="Lander E."/>
            <person name="Langley C.H."/>
            <person name="Lapoint R."/>
            <person name="Lazzaro B.P."/>
            <person name="Lee S.J."/>
            <person name="Levesque L."/>
            <person name="Li R."/>
            <person name="Lin C.F."/>
            <person name="Lin M.F."/>
            <person name="Lindblad-Toh K."/>
            <person name="Llopart A."/>
            <person name="Long M."/>
            <person name="Low L."/>
            <person name="Lozovsky E."/>
            <person name="Lu J."/>
            <person name="Luo M."/>
            <person name="Machado C.A."/>
            <person name="Makalowski W."/>
            <person name="Marzo M."/>
            <person name="Matsuda M."/>
            <person name="Matzkin L."/>
            <person name="McAllister B."/>
            <person name="McBride C.S."/>
            <person name="McKernan B."/>
            <person name="McKernan K."/>
            <person name="Mendez-Lago M."/>
            <person name="Minx P."/>
            <person name="Mollenhauer M.U."/>
            <person name="Montooth K."/>
            <person name="Mount S.M."/>
            <person name="Mu X."/>
            <person name="Myers E."/>
            <person name="Negre B."/>
            <person name="Newfeld S."/>
            <person name="Nielsen R."/>
            <person name="Noor M.A."/>
            <person name="O'Grady P."/>
            <person name="Pachter L."/>
            <person name="Papaceit M."/>
            <person name="Parisi M.J."/>
            <person name="Parisi M."/>
            <person name="Parts L."/>
            <person name="Pedersen J.S."/>
            <person name="Pesole G."/>
            <person name="Phillippy A.M."/>
            <person name="Ponting C.P."/>
            <person name="Pop M."/>
            <person name="Porcelli D."/>
            <person name="Powell J.R."/>
            <person name="Prohaska S."/>
            <person name="Pruitt K."/>
            <person name="Puig M."/>
            <person name="Quesneville H."/>
            <person name="Ram K.R."/>
            <person name="Rand D."/>
            <person name="Rasmussen M.D."/>
            <person name="Reed L.K."/>
            <person name="Reenan R."/>
            <person name="Reily A."/>
            <person name="Remington K.A."/>
            <person name="Rieger T.T."/>
            <person name="Ritchie M.G."/>
            <person name="Robin C."/>
            <person name="Rogers Y.H."/>
            <person name="Rohde C."/>
            <person name="Rozas J."/>
            <person name="Rubenfield M.J."/>
            <person name="Ruiz A."/>
            <person name="Russo S."/>
            <person name="Salzberg S.L."/>
            <person name="Sanchez-Gracia A."/>
            <person name="Saranga D.J."/>
            <person name="Sato H."/>
            <person name="Schaeffer S.W."/>
            <person name="Schatz M.C."/>
            <person name="Schlenke T."/>
            <person name="Schwartz R."/>
            <person name="Segarra C."/>
            <person name="Singh R.S."/>
            <person name="Sirot L."/>
            <person name="Sirota M."/>
            <person name="Sisneros N.B."/>
            <person name="Smith C.D."/>
            <person name="Smith T.F."/>
            <person name="Spieth J."/>
            <person name="Stage D.E."/>
            <person name="Stark A."/>
            <person name="Stephan W."/>
            <person name="Strausberg R.L."/>
            <person name="Strempel S."/>
            <person name="Sturgill D."/>
            <person name="Sutton G."/>
            <person name="Sutton G.G."/>
            <person name="Tao W."/>
            <person name="Teichmann S."/>
            <person name="Tobari Y.N."/>
            <person name="Tomimura Y."/>
            <person name="Tsolas J.M."/>
            <person name="Valente V.L."/>
            <person name="Venter E."/>
            <person name="Venter J.C."/>
            <person name="Vicario S."/>
            <person name="Vieira F.G."/>
            <person name="Vilella A.J."/>
            <person name="Villasante A."/>
            <person name="Walenz B."/>
            <person name="Wang J."/>
            <person name="Wasserman M."/>
            <person name="Watts T."/>
            <person name="Wilson D."/>
            <person name="Wilson R.K."/>
            <person name="Wing R.A."/>
            <person name="Wolfner M.F."/>
            <person name="Wong A."/>
            <person name="Wong G.K."/>
            <person name="Wu C.I."/>
            <person name="Wu G."/>
            <person name="Yamamoto D."/>
            <person name="Yang H.P."/>
            <person name="Yang S.P."/>
            <person name="Yorke J.A."/>
            <person name="Yoshida K."/>
            <person name="Zdobnov E."/>
            <person name="Zhang P."/>
            <person name="Zhang Y."/>
            <person name="Zimin A.V."/>
            <person name="Baldwin J."/>
            <person name="Abdouelleil A."/>
            <person name="Abdulkadir J."/>
            <person name="Abebe A."/>
            <person name="Abera B."/>
            <person name="Abreu J."/>
            <person name="Acer S.C."/>
            <person name="Aftuck L."/>
            <person name="Alexander A."/>
            <person name="An P."/>
            <person name="Anderson E."/>
            <person name="Anderson S."/>
            <person name="Arachi H."/>
            <person name="Azer M."/>
            <person name="Bachantsang P."/>
            <person name="Barry A."/>
            <person name="Bayul T."/>
            <person name="Berlin A."/>
            <person name="Bessette D."/>
            <person name="Bloom T."/>
            <person name="Blye J."/>
            <person name="Boguslavskiy L."/>
            <person name="Bonnet C."/>
            <person name="Boukhgalter B."/>
            <person name="Bourzgui I."/>
            <person name="Brown A."/>
            <person name="Cahill P."/>
            <person name="Channer S."/>
            <person name="Cheshatsang Y."/>
            <person name="Chuda L."/>
            <person name="Citroen M."/>
            <person name="Collymore A."/>
            <person name="Cooke P."/>
            <person name="Costello M."/>
            <person name="D'Aco K."/>
            <person name="Daza R."/>
            <person name="De Haan G."/>
            <person name="DeGray S."/>
            <person name="DeMaso C."/>
            <person name="Dhargay N."/>
            <person name="Dooley K."/>
            <person name="Dooley E."/>
            <person name="Doricent M."/>
            <person name="Dorje P."/>
            <person name="Dorjee K."/>
            <person name="Dupes A."/>
            <person name="Elong R."/>
            <person name="Falk J."/>
            <person name="Farina A."/>
            <person name="Faro S."/>
            <person name="Ferguson D."/>
            <person name="Fisher S."/>
            <person name="Foley C.D."/>
            <person name="Franke A."/>
            <person name="Friedrich D."/>
            <person name="Gadbois L."/>
            <person name="Gearin G."/>
            <person name="Gearin C.R."/>
            <person name="Giannoukos G."/>
            <person name="Goode T."/>
            <person name="Graham J."/>
            <person name="Grandbois E."/>
            <person name="Grewal S."/>
            <person name="Gyaltsen K."/>
            <person name="Hafez N."/>
            <person name="Hagos B."/>
            <person name="Hall J."/>
            <person name="Henson C."/>
            <person name="Hollinger A."/>
            <person name="Honan T."/>
            <person name="Huard M.D."/>
            <person name="Hughes L."/>
            <person name="Hurhula B."/>
            <person name="Husby M.E."/>
            <person name="Kamat A."/>
            <person name="Kanga B."/>
            <person name="Kashin S."/>
            <person name="Khazanovich D."/>
            <person name="Kisner P."/>
            <person name="Lance K."/>
            <person name="Lara M."/>
            <person name="Lee W."/>
            <person name="Lennon N."/>
            <person name="Letendre F."/>
            <person name="LeVine R."/>
            <person name="Lipovsky A."/>
            <person name="Liu X."/>
            <person name="Liu J."/>
            <person name="Liu S."/>
            <person name="Lokyitsang T."/>
            <person name="Lokyitsang Y."/>
            <person name="Lubonja R."/>
            <person name="Lui A."/>
            <person name="MacDonald P."/>
            <person name="Magnisalis V."/>
            <person name="Maru K."/>
            <person name="Matthews C."/>
            <person name="McCusker W."/>
            <person name="McDonough S."/>
            <person name="Mehta T."/>
            <person name="Meldrim J."/>
            <person name="Meneus L."/>
            <person name="Mihai O."/>
            <person name="Mihalev A."/>
            <person name="Mihova T."/>
            <person name="Mittelman R."/>
            <person name="Mlenga V."/>
            <person name="Montmayeur A."/>
            <person name="Mulrain L."/>
            <person name="Navidi A."/>
            <person name="Naylor J."/>
            <person name="Negash T."/>
            <person name="Nguyen T."/>
            <person name="Nguyen N."/>
            <person name="Nicol R."/>
            <person name="Norbu C."/>
            <person name="Norbu N."/>
            <person name="Novod N."/>
            <person name="O'Neill B."/>
            <person name="Osman S."/>
            <person name="Markiewicz E."/>
            <person name="Oyono O.L."/>
            <person name="Patti C."/>
            <person name="Phunkhang P."/>
            <person name="Pierre F."/>
            <person name="Priest M."/>
            <person name="Raghuraman S."/>
            <person name="Rege F."/>
            <person name="Reyes R."/>
            <person name="Rise C."/>
            <person name="Rogov P."/>
            <person name="Ross K."/>
            <person name="Ryan E."/>
            <person name="Settipalli S."/>
            <person name="Shea T."/>
            <person name="Sherpa N."/>
            <person name="Shi L."/>
            <person name="Shih D."/>
            <person name="Sparrow T."/>
            <person name="Spaulding J."/>
            <person name="Stalker J."/>
            <person name="Stange-Thomann N."/>
            <person name="Stavropoulos S."/>
            <person name="Stone C."/>
            <person name="Strader C."/>
            <person name="Tesfaye S."/>
            <person name="Thomson T."/>
            <person name="Thoulutsang Y."/>
            <person name="Thoulutsang D."/>
            <person name="Topham K."/>
            <person name="Topping I."/>
            <person name="Tsamla T."/>
            <person name="Vassiliev H."/>
            <person name="Vo A."/>
            <person name="Wangchuk T."/>
            <person name="Wangdi T."/>
            <person name="Weiand M."/>
            <person name="Wilkinson J."/>
            <person name="Wilson A."/>
            <person name="Yadav S."/>
            <person name="Young G."/>
            <person name="Yu Q."/>
            <person name="Zembek L."/>
            <person name="Zhong D."/>
            <person name="Zimmer A."/>
            <person name="Zwirko Z."/>
            <person name="Jaffe D.B."/>
            <person name="Alvarez P."/>
            <person name="Brockman W."/>
            <person name="Butler J."/>
            <person name="Chin C."/>
            <person name="Gnerre S."/>
            <person name="Grabherr M."/>
            <person name="Kleber M."/>
            <person name="Mauceli E."/>
            <person name="MacCallum I."/>
        </authorList>
    </citation>
    <scope>NUCLEOTIDE SEQUENCE [LARGE SCALE GENOMIC DNA]</scope>
    <source>
        <strain evidence="9">Tai18E2 / Tucson 14021-0261.01</strain>
    </source>
</reference>
<evidence type="ECO:0000259" key="7">
    <source>
        <dbReference type="PROSITE" id="PS50240"/>
    </source>
</evidence>
<proteinExistence type="inferred from homology"/>
<dbReference type="Gene3D" id="2.40.10.10">
    <property type="entry name" value="Trypsin-like serine proteases"/>
    <property type="match status" value="2"/>
</dbReference>
<evidence type="ECO:0000256" key="4">
    <source>
        <dbReference type="ARBA" id="ARBA00024195"/>
    </source>
</evidence>
<dbReference type="PANTHER" id="PTHR24256">
    <property type="entry name" value="TRYPTASE-RELATED"/>
    <property type="match status" value="1"/>
</dbReference>
<dbReference type="GO" id="GO:0006508">
    <property type="term" value="P:proteolysis"/>
    <property type="evidence" value="ECO:0007669"/>
    <property type="project" value="InterPro"/>
</dbReference>
<dbReference type="InterPro" id="IPR043504">
    <property type="entry name" value="Peptidase_S1_PA_chymotrypsin"/>
</dbReference>
<dbReference type="EMBL" id="CM000157">
    <property type="protein sequence ID" value="EDW89715.2"/>
    <property type="molecule type" value="Genomic_DNA"/>
</dbReference>
<evidence type="ECO:0000256" key="3">
    <source>
        <dbReference type="ARBA" id="ARBA00023157"/>
    </source>
</evidence>
<dbReference type="GO" id="GO:0004252">
    <property type="term" value="F:serine-type endopeptidase activity"/>
    <property type="evidence" value="ECO:0007669"/>
    <property type="project" value="InterPro"/>
</dbReference>
<protein>
    <recommendedName>
        <fullName evidence="5">Phenoloxidase-activating factor 2</fullName>
    </recommendedName>
    <alternativeName>
        <fullName evidence="6">Prophenoloxidase-activating factor II</fullName>
    </alternativeName>
</protein>
<dbReference type="InterPro" id="IPR001254">
    <property type="entry name" value="Trypsin_dom"/>
</dbReference>
<comment type="subcellular location">
    <subcellularLocation>
        <location evidence="1">Secreted</location>
    </subcellularLocation>
</comment>